<dbReference type="InterPro" id="IPR043702">
    <property type="entry name" value="Lipid_II_synth_GatD"/>
</dbReference>
<keyword evidence="2" id="KW-0378">Hydrolase</keyword>
<keyword evidence="2" id="KW-0573">Peptidoglycan synthesis</keyword>
<dbReference type="UniPathway" id="UPA00219"/>
<evidence type="ECO:0000256" key="2">
    <source>
        <dbReference type="HAMAP-Rule" id="MF_02213"/>
    </source>
</evidence>
<comment type="catalytic activity">
    <reaction evidence="2">
        <text>L-glutamine + H2O = L-glutamate + NH4(+)</text>
        <dbReference type="Rhea" id="RHEA:15889"/>
        <dbReference type="ChEBI" id="CHEBI:15377"/>
        <dbReference type="ChEBI" id="CHEBI:28938"/>
        <dbReference type="ChEBI" id="CHEBI:29985"/>
        <dbReference type="ChEBI" id="CHEBI:58359"/>
        <dbReference type="EC" id="3.5.1.2"/>
    </reaction>
</comment>
<dbReference type="GO" id="GO:0004359">
    <property type="term" value="F:glutaminase activity"/>
    <property type="evidence" value="ECO:0007669"/>
    <property type="project" value="UniProtKB-UniRule"/>
</dbReference>
<dbReference type="InterPro" id="IPR029062">
    <property type="entry name" value="Class_I_gatase-like"/>
</dbReference>
<dbReference type="Gene3D" id="3.40.50.880">
    <property type="match status" value="1"/>
</dbReference>
<dbReference type="HAMAP" id="MF_02213">
    <property type="entry name" value="Lipid_II_synth_GatD"/>
    <property type="match status" value="1"/>
</dbReference>
<evidence type="ECO:0000256" key="1">
    <source>
        <dbReference type="ARBA" id="ARBA00022962"/>
    </source>
</evidence>
<feature type="domain" description="CobB/CobQ-like glutamine amidotransferase" evidence="3">
    <location>
        <begin position="3"/>
        <end position="196"/>
    </location>
</feature>
<comment type="catalytic activity">
    <reaction evidence="2">
        <text>beta-D-GlcNAc-(1-&gt;4)-Mur2Ac(oyl-L-Ala-gamma-D-Glu-L-Lys-D-Ala-D-Ala)-di-trans,octa-cis-undecaprenyl diphosphate + L-glutamine + ATP + H2O = beta-D-GlcNAc-(1-&gt;4)-Mur2Ac(oyl-L-Ala-D-isoglutaminyl-L-Lys-D-Ala-D-Ala)-di-trans,octa-cis-undecaprenyl diphosphate + L-glutamate + ADP + phosphate + H(+)</text>
        <dbReference type="Rhea" id="RHEA:57928"/>
        <dbReference type="ChEBI" id="CHEBI:15377"/>
        <dbReference type="ChEBI" id="CHEBI:15378"/>
        <dbReference type="ChEBI" id="CHEBI:29985"/>
        <dbReference type="ChEBI" id="CHEBI:30616"/>
        <dbReference type="ChEBI" id="CHEBI:43474"/>
        <dbReference type="ChEBI" id="CHEBI:58359"/>
        <dbReference type="ChEBI" id="CHEBI:60033"/>
        <dbReference type="ChEBI" id="CHEBI:62233"/>
        <dbReference type="ChEBI" id="CHEBI:456216"/>
        <dbReference type="EC" id="6.3.5.13"/>
    </reaction>
</comment>
<dbReference type="InterPro" id="IPR033949">
    <property type="entry name" value="CobQ_GATase1"/>
</dbReference>
<name>A0A448N2J6_9ACTN</name>
<accession>A0A448N2J6</accession>
<evidence type="ECO:0000313" key="5">
    <source>
        <dbReference type="Proteomes" id="UP000273044"/>
    </source>
</evidence>
<feature type="binding site" evidence="2">
    <location>
        <position position="126"/>
    </location>
    <ligand>
        <name>substrate</name>
    </ligand>
</feature>
<dbReference type="SUPFAM" id="SSF52317">
    <property type="entry name" value="Class I glutamine amidotransferase-like"/>
    <property type="match status" value="1"/>
</dbReference>
<dbReference type="CDD" id="cd01750">
    <property type="entry name" value="GATase1_CobQ"/>
    <property type="match status" value="1"/>
</dbReference>
<dbReference type="EMBL" id="LR134406">
    <property type="protein sequence ID" value="VEH71663.1"/>
    <property type="molecule type" value="Genomic_DNA"/>
</dbReference>
<keyword evidence="2" id="KW-0133">Cell shape</keyword>
<comment type="similarity">
    <text evidence="2">Belongs to the CobB/CobQ family. GatD subfamily.</text>
</comment>
<dbReference type="InterPro" id="IPR011698">
    <property type="entry name" value="GATase_3"/>
</dbReference>
<evidence type="ECO:0000259" key="3">
    <source>
        <dbReference type="Pfam" id="PF07685"/>
    </source>
</evidence>
<dbReference type="AlphaFoldDB" id="A0A448N2J6"/>
<dbReference type="EC" id="6.3.5.13" evidence="2"/>
<dbReference type="GO" id="GO:0071555">
    <property type="term" value="P:cell wall organization"/>
    <property type="evidence" value="ECO:0007669"/>
    <property type="project" value="UniProtKB-KW"/>
</dbReference>
<protein>
    <recommendedName>
        <fullName evidence="2">Lipid II isoglutaminyl synthase (glutamine-hydrolyzing) subunit GatD</fullName>
        <ecNumber evidence="2">6.3.5.13</ecNumber>
    </recommendedName>
    <alternativeName>
        <fullName evidence="2">Lipid II isoglutaminyl synthase glutaminase subunit</fullName>
        <ecNumber evidence="2">3.5.1.2</ecNumber>
    </alternativeName>
</protein>
<comment type="pathway">
    <text evidence="2">Cell wall biogenesis; peptidoglycan biosynthesis.</text>
</comment>
<dbReference type="RefSeq" id="WP_061787483.1">
    <property type="nucleotide sequence ID" value="NZ_CAJZDL010000056.1"/>
</dbReference>
<evidence type="ECO:0000313" key="4">
    <source>
        <dbReference type="EMBL" id="VEH71663.1"/>
    </source>
</evidence>
<reference evidence="4 5" key="1">
    <citation type="submission" date="2018-12" db="EMBL/GenBank/DDBJ databases">
        <authorList>
            <consortium name="Pathogen Informatics"/>
        </authorList>
    </citation>
    <scope>NUCLEOTIDE SEQUENCE [LARGE SCALE GENOMIC DNA]</scope>
    <source>
        <strain evidence="4 5">NCTC12967</strain>
    </source>
</reference>
<dbReference type="GO" id="GO:0008360">
    <property type="term" value="P:regulation of cell shape"/>
    <property type="evidence" value="ECO:0007669"/>
    <property type="project" value="UniProtKB-KW"/>
</dbReference>
<dbReference type="Pfam" id="PF07685">
    <property type="entry name" value="GATase_3"/>
    <property type="match status" value="1"/>
</dbReference>
<comment type="function">
    <text evidence="2">The lipid II isoglutaminyl synthase complex catalyzes the formation of alpha-D-isoglutamine in the cell wall lipid II stem peptide. The GatD subunit catalyzes the hydrolysis of glutamine to glutamate and ammonia. The resulting ammonia molecule is channeled to the active site of MurT.</text>
</comment>
<comment type="subunit">
    <text evidence="2">Forms a heterodimer with MurT.</text>
</comment>
<keyword evidence="2" id="KW-0961">Cell wall biogenesis/degradation</keyword>
<feature type="active site" description="Nucleophile" evidence="2">
    <location>
        <position position="92"/>
    </location>
</feature>
<dbReference type="PANTHER" id="PTHR21343">
    <property type="entry name" value="DETHIOBIOTIN SYNTHETASE"/>
    <property type="match status" value="1"/>
</dbReference>
<feature type="active site" evidence="2">
    <location>
        <position position="189"/>
    </location>
</feature>
<dbReference type="PROSITE" id="PS51274">
    <property type="entry name" value="GATASE_COBBQ"/>
    <property type="match status" value="1"/>
</dbReference>
<sequence>MIRIVQLYPRDMNLYGDWGNARVLQKRLEWRGIDAEIVDHNPGDDTDLGSGDIFLGGGGQDAGQDKIQEDLQHHIDELGRLVEDGAPMLLICGMYQLLGRTFVTGEGKTIKGAGILPLDTRAGTDRLIGNITLETPEFGEVVGYENHSGRTYVDDGHEPLGKVLRGAGNNGEDQQEGLRYRNVIGTYLHGPILPANPKVADFLITKALERRGMPTDLASLPVDEVAAKAHRTAKNRPR</sequence>
<proteinExistence type="inferred from homology"/>
<keyword evidence="1 2" id="KW-0315">Glutamine amidotransferase</keyword>
<gene>
    <name evidence="2" type="primary">gatD</name>
    <name evidence="4" type="ORF">NCTC12967_02989</name>
</gene>
<organism evidence="4 5">
    <name type="scientific">Arachnia propionica</name>
    <dbReference type="NCBI Taxonomy" id="1750"/>
    <lineage>
        <taxon>Bacteria</taxon>
        <taxon>Bacillati</taxon>
        <taxon>Actinomycetota</taxon>
        <taxon>Actinomycetes</taxon>
        <taxon>Propionibacteriales</taxon>
        <taxon>Propionibacteriaceae</taxon>
        <taxon>Arachnia</taxon>
    </lineage>
</organism>
<keyword evidence="2" id="KW-0436">Ligase</keyword>
<dbReference type="EC" id="3.5.1.2" evidence="2"/>
<dbReference type="PANTHER" id="PTHR21343:SF9">
    <property type="entry name" value="LIPID II ISOGLUTAMINYL SYNTHASE (GLUTAMINE-HYDROLYZING) SUBUNIT GATD"/>
    <property type="match status" value="1"/>
</dbReference>
<keyword evidence="5" id="KW-1185">Reference proteome</keyword>
<dbReference type="Proteomes" id="UP000273044">
    <property type="component" value="Chromosome"/>
</dbReference>
<dbReference type="GeneID" id="64408389"/>
<dbReference type="GO" id="GO:0140282">
    <property type="term" value="F:carbon-nitrogen ligase activity on lipid II"/>
    <property type="evidence" value="ECO:0007669"/>
    <property type="project" value="UniProtKB-UniRule"/>
</dbReference>
<dbReference type="GO" id="GO:0009252">
    <property type="term" value="P:peptidoglycan biosynthetic process"/>
    <property type="evidence" value="ECO:0007669"/>
    <property type="project" value="UniProtKB-UniRule"/>
</dbReference>
<dbReference type="GO" id="GO:0009236">
    <property type="term" value="P:cobalamin biosynthetic process"/>
    <property type="evidence" value="ECO:0007669"/>
    <property type="project" value="InterPro"/>
</dbReference>